<organism evidence="2 3">
    <name type="scientific">Melipona bicolor</name>
    <dbReference type="NCBI Taxonomy" id="60889"/>
    <lineage>
        <taxon>Eukaryota</taxon>
        <taxon>Metazoa</taxon>
        <taxon>Ecdysozoa</taxon>
        <taxon>Arthropoda</taxon>
        <taxon>Hexapoda</taxon>
        <taxon>Insecta</taxon>
        <taxon>Pterygota</taxon>
        <taxon>Neoptera</taxon>
        <taxon>Endopterygota</taxon>
        <taxon>Hymenoptera</taxon>
        <taxon>Apocrita</taxon>
        <taxon>Aculeata</taxon>
        <taxon>Apoidea</taxon>
        <taxon>Anthophila</taxon>
        <taxon>Apidae</taxon>
        <taxon>Melipona</taxon>
    </lineage>
</organism>
<reference evidence="2" key="1">
    <citation type="submission" date="2021-10" db="EMBL/GenBank/DDBJ databases">
        <title>Melipona bicolor Genome sequencing and assembly.</title>
        <authorList>
            <person name="Araujo N.S."/>
            <person name="Arias M.C."/>
        </authorList>
    </citation>
    <scope>NUCLEOTIDE SEQUENCE</scope>
    <source>
        <strain evidence="2">USP_2M_L1-L4_2017</strain>
        <tissue evidence="2">Whole body</tissue>
    </source>
</reference>
<keyword evidence="3" id="KW-1185">Reference proteome</keyword>
<comment type="caution">
    <text evidence="2">The sequence shown here is derived from an EMBL/GenBank/DDBJ whole genome shotgun (WGS) entry which is preliminary data.</text>
</comment>
<dbReference type="EMBL" id="JAHYIQ010000001">
    <property type="protein sequence ID" value="KAK1136140.1"/>
    <property type="molecule type" value="Genomic_DNA"/>
</dbReference>
<dbReference type="SUPFAM" id="SSF110035">
    <property type="entry name" value="GDNF receptor-like"/>
    <property type="match status" value="1"/>
</dbReference>
<evidence type="ECO:0000313" key="2">
    <source>
        <dbReference type="EMBL" id="KAK1136140.1"/>
    </source>
</evidence>
<name>A0AA40GEA5_9HYME</name>
<dbReference type="Proteomes" id="UP001177670">
    <property type="component" value="Unassembled WGS sequence"/>
</dbReference>
<feature type="region of interest" description="Disordered" evidence="1">
    <location>
        <begin position="1"/>
        <end position="24"/>
    </location>
</feature>
<proteinExistence type="predicted"/>
<dbReference type="InterPro" id="IPR037193">
    <property type="entry name" value="GDNF_alpha"/>
</dbReference>
<feature type="compositionally biased region" description="Low complexity" evidence="1">
    <location>
        <begin position="86"/>
        <end position="103"/>
    </location>
</feature>
<evidence type="ECO:0000313" key="3">
    <source>
        <dbReference type="Proteomes" id="UP001177670"/>
    </source>
</evidence>
<dbReference type="AlphaFoldDB" id="A0AA40GEA5"/>
<protein>
    <submittedName>
        <fullName evidence="2">Uncharacterized protein</fullName>
    </submittedName>
</protein>
<evidence type="ECO:0000256" key="1">
    <source>
        <dbReference type="SAM" id="MobiDB-lite"/>
    </source>
</evidence>
<sequence>MRPRSRKNRAGSGDPYRSGSRKSGAVLKGSDIKVPVAILNCLYARQLCFEDPSCSAILEIIPRVCGPELEKFEVHWRKRIAGGQSGESSDGNSSSNSSSNSGSCRTKPVYFPNDCFGELINTFSRDSESKLLEKCSCSERSQPPKLTIRRRIEHF</sequence>
<gene>
    <name evidence="2" type="ORF">K0M31_000707</name>
</gene>
<accession>A0AA40GEA5</accession>
<feature type="region of interest" description="Disordered" evidence="1">
    <location>
        <begin position="82"/>
        <end position="106"/>
    </location>
</feature>